<keyword evidence="5" id="KW-0406">Ion transport</keyword>
<dbReference type="GO" id="GO:0015276">
    <property type="term" value="F:ligand-gated monoatomic ion channel activity"/>
    <property type="evidence" value="ECO:0007669"/>
    <property type="project" value="InterPro"/>
</dbReference>
<sequence>MSFQTRWINVVILVLALIGQLAPEAQAQTPPQTLSTLTIATRLVQPFVMRDNDELQGFSIDLWKALAREMGVNSRLVVKDTLPELFAEVREGRADMAISAISITAERARIYDFSQPMFDSGLQIMITADRSQAGSSLGSLFTLFSSKALRELLIVLVILIALPVPFVWLVERRHPKSFVPSDKKRNEAVKSLWWTSSTLAGQATDMPASFLGRIIAVVWMFVGVVFVSYFTATVTASLTVKQLTGEISGPQDLVGKRVATVSSSTAFTYIRQLGVEPRGFDQIAQAIAALHAGTVDAVVYDAPVLQYHAIHEGKGKVQVSGAIFRPETYGIMLPADSRLRKPVNEALLKLRESGEYQAIHARWFGVSNDGN</sequence>
<dbReference type="SMART" id="SM00062">
    <property type="entry name" value="PBPb"/>
    <property type="match status" value="1"/>
</dbReference>
<evidence type="ECO:0000256" key="9">
    <source>
        <dbReference type="ARBA" id="ARBA00023303"/>
    </source>
</evidence>
<accession>A0A1W9HWM8</accession>
<evidence type="ECO:0000256" key="7">
    <source>
        <dbReference type="ARBA" id="ARBA00023170"/>
    </source>
</evidence>
<feature type="signal peptide" evidence="11">
    <location>
        <begin position="1"/>
        <end position="27"/>
    </location>
</feature>
<feature type="domain" description="Solute-binding protein family 3/N-terminal" evidence="12">
    <location>
        <begin position="36"/>
        <end position="367"/>
    </location>
</feature>
<dbReference type="SUPFAM" id="SSF53850">
    <property type="entry name" value="Periplasmic binding protein-like II"/>
    <property type="match status" value="1"/>
</dbReference>
<dbReference type="Gene3D" id="3.40.190.10">
    <property type="entry name" value="Periplasmic binding protein-like II"/>
    <property type="match status" value="2"/>
</dbReference>
<evidence type="ECO:0000256" key="2">
    <source>
        <dbReference type="ARBA" id="ARBA00022448"/>
    </source>
</evidence>
<dbReference type="Gene3D" id="1.10.287.70">
    <property type="match status" value="1"/>
</dbReference>
<keyword evidence="11" id="KW-0732">Signal</keyword>
<dbReference type="Pfam" id="PF00497">
    <property type="entry name" value="SBP_bac_3"/>
    <property type="match status" value="1"/>
</dbReference>
<feature type="domain" description="Ionotropic glutamate receptor C-terminal" evidence="13">
    <location>
        <begin position="36"/>
        <end position="366"/>
    </location>
</feature>
<evidence type="ECO:0000256" key="5">
    <source>
        <dbReference type="ARBA" id="ARBA00023065"/>
    </source>
</evidence>
<organism evidence="14 15">
    <name type="scientific">Candidatus Raskinella chloraquaticus</name>
    <dbReference type="NCBI Taxonomy" id="1951219"/>
    <lineage>
        <taxon>Bacteria</taxon>
        <taxon>Pseudomonadati</taxon>
        <taxon>Pseudomonadota</taxon>
        <taxon>Alphaproteobacteria</taxon>
        <taxon>Hyphomicrobiales</taxon>
        <taxon>Phreatobacteraceae</taxon>
        <taxon>Candidatus Raskinella</taxon>
    </lineage>
</organism>
<evidence type="ECO:0000259" key="13">
    <source>
        <dbReference type="SMART" id="SM00079"/>
    </source>
</evidence>
<evidence type="ECO:0000259" key="12">
    <source>
        <dbReference type="SMART" id="SM00062"/>
    </source>
</evidence>
<dbReference type="InterPro" id="IPR001320">
    <property type="entry name" value="Iontro_rcpt_C"/>
</dbReference>
<dbReference type="InterPro" id="IPR015683">
    <property type="entry name" value="Ionotropic_Glu_rcpt"/>
</dbReference>
<dbReference type="InterPro" id="IPR001638">
    <property type="entry name" value="Solute-binding_3/MltF_N"/>
</dbReference>
<evidence type="ECO:0000256" key="3">
    <source>
        <dbReference type="ARBA" id="ARBA00022692"/>
    </source>
</evidence>
<evidence type="ECO:0000256" key="1">
    <source>
        <dbReference type="ARBA" id="ARBA00004141"/>
    </source>
</evidence>
<keyword evidence="9" id="KW-0407">Ion channel</keyword>
<feature type="chain" id="PRO_5012280932" description="ABC transporter substrate-binding protein" evidence="11">
    <location>
        <begin position="28"/>
        <end position="371"/>
    </location>
</feature>
<name>A0A1W9HWM8_9HYPH</name>
<keyword evidence="4 10" id="KW-1133">Transmembrane helix</keyword>
<dbReference type="STRING" id="1827387.A4S15_10865"/>
<reference evidence="14 15" key="1">
    <citation type="journal article" date="2017" name="Water Res.">
        <title>Comammox in drinking water systems.</title>
        <authorList>
            <person name="Wang Y."/>
            <person name="Ma L."/>
            <person name="Mao Y."/>
            <person name="Jiang X."/>
            <person name="Xia Y."/>
            <person name="Yu K."/>
            <person name="Li B."/>
            <person name="Zhang T."/>
        </authorList>
    </citation>
    <scope>NUCLEOTIDE SEQUENCE [LARGE SCALE GENOMIC DNA]</scope>
    <source>
        <strain evidence="14">SG_bin8</strain>
    </source>
</reference>
<dbReference type="EMBL" id="LWDL01000018">
    <property type="protein sequence ID" value="OQW51707.1"/>
    <property type="molecule type" value="Genomic_DNA"/>
</dbReference>
<dbReference type="Pfam" id="PF00060">
    <property type="entry name" value="Lig_chan"/>
    <property type="match status" value="1"/>
</dbReference>
<keyword evidence="7" id="KW-0675">Receptor</keyword>
<gene>
    <name evidence="14" type="ORF">A4S15_10865</name>
</gene>
<dbReference type="SUPFAM" id="SSF81324">
    <property type="entry name" value="Voltage-gated potassium channels"/>
    <property type="match status" value="1"/>
</dbReference>
<dbReference type="AlphaFoldDB" id="A0A1W9HWM8"/>
<dbReference type="PANTHER" id="PTHR18966">
    <property type="entry name" value="IONOTROPIC GLUTAMATE RECEPTOR"/>
    <property type="match status" value="1"/>
</dbReference>
<evidence type="ECO:0000256" key="11">
    <source>
        <dbReference type="SAM" id="SignalP"/>
    </source>
</evidence>
<keyword evidence="8" id="KW-0325">Glycoprotein</keyword>
<dbReference type="SMART" id="SM00079">
    <property type="entry name" value="PBPe"/>
    <property type="match status" value="1"/>
</dbReference>
<dbReference type="RefSeq" id="WP_376802048.1">
    <property type="nucleotide sequence ID" value="NZ_DBNB01000034.1"/>
</dbReference>
<evidence type="ECO:0008006" key="16">
    <source>
        <dbReference type="Google" id="ProtNLM"/>
    </source>
</evidence>
<evidence type="ECO:0000313" key="15">
    <source>
        <dbReference type="Proteomes" id="UP000192872"/>
    </source>
</evidence>
<evidence type="ECO:0000256" key="10">
    <source>
        <dbReference type="SAM" id="Phobius"/>
    </source>
</evidence>
<dbReference type="Proteomes" id="UP000192872">
    <property type="component" value="Unassembled WGS sequence"/>
</dbReference>
<feature type="transmembrane region" description="Helical" evidence="10">
    <location>
        <begin position="152"/>
        <end position="170"/>
    </location>
</feature>
<dbReference type="GO" id="GO:0016020">
    <property type="term" value="C:membrane"/>
    <property type="evidence" value="ECO:0007669"/>
    <property type="project" value="UniProtKB-SubCell"/>
</dbReference>
<evidence type="ECO:0000256" key="8">
    <source>
        <dbReference type="ARBA" id="ARBA00023180"/>
    </source>
</evidence>
<keyword evidence="3 10" id="KW-0812">Transmembrane</keyword>
<protein>
    <recommendedName>
        <fullName evidence="16">ABC transporter substrate-binding protein</fullName>
    </recommendedName>
</protein>
<comment type="caution">
    <text evidence="14">The sequence shown here is derived from an EMBL/GenBank/DDBJ whole genome shotgun (WGS) entry which is preliminary data.</text>
</comment>
<feature type="transmembrane region" description="Helical" evidence="10">
    <location>
        <begin position="210"/>
        <end position="232"/>
    </location>
</feature>
<comment type="subcellular location">
    <subcellularLocation>
        <location evidence="1">Membrane</location>
        <topology evidence="1">Multi-pass membrane protein</topology>
    </subcellularLocation>
</comment>
<evidence type="ECO:0000256" key="6">
    <source>
        <dbReference type="ARBA" id="ARBA00023136"/>
    </source>
</evidence>
<keyword evidence="6 10" id="KW-0472">Membrane</keyword>
<keyword evidence="2" id="KW-0813">Transport</keyword>
<evidence type="ECO:0000256" key="4">
    <source>
        <dbReference type="ARBA" id="ARBA00022989"/>
    </source>
</evidence>
<evidence type="ECO:0000313" key="14">
    <source>
        <dbReference type="EMBL" id="OQW51707.1"/>
    </source>
</evidence>
<proteinExistence type="predicted"/>